<dbReference type="EMBL" id="KN846986">
    <property type="protein sequence ID" value="KIW94111.1"/>
    <property type="molecule type" value="Genomic_DNA"/>
</dbReference>
<dbReference type="RefSeq" id="XP_016620780.1">
    <property type="nucleotide sequence ID" value="XM_016763167.1"/>
</dbReference>
<dbReference type="InterPro" id="IPR002347">
    <property type="entry name" value="SDR_fam"/>
</dbReference>
<evidence type="ECO:0000256" key="2">
    <source>
        <dbReference type="ARBA" id="ARBA00022857"/>
    </source>
</evidence>
<dbReference type="AlphaFoldDB" id="A0A0D2EW98"/>
<organism evidence="5 6">
    <name type="scientific">Cladophialophora bantiana (strain ATCC 10958 / CBS 173.52 / CDC B-1940 / NIH 8579)</name>
    <name type="common">Xylohypha bantiana</name>
    <dbReference type="NCBI Taxonomy" id="1442370"/>
    <lineage>
        <taxon>Eukaryota</taxon>
        <taxon>Fungi</taxon>
        <taxon>Dikarya</taxon>
        <taxon>Ascomycota</taxon>
        <taxon>Pezizomycotina</taxon>
        <taxon>Eurotiomycetes</taxon>
        <taxon>Chaetothyriomycetidae</taxon>
        <taxon>Chaetothyriales</taxon>
        <taxon>Herpotrichiellaceae</taxon>
        <taxon>Cladophialophora</taxon>
    </lineage>
</organism>
<dbReference type="PANTHER" id="PTHR24320:SF283">
    <property type="entry name" value="RETINOL DEHYDROGENASE 11"/>
    <property type="match status" value="1"/>
</dbReference>
<dbReference type="OrthoDB" id="191139at2759"/>
<feature type="region of interest" description="Disordered" evidence="4">
    <location>
        <begin position="355"/>
        <end position="374"/>
    </location>
</feature>
<dbReference type="HOGENOM" id="CLU_010194_44_0_1"/>
<dbReference type="PANTHER" id="PTHR24320">
    <property type="entry name" value="RETINOL DEHYDROGENASE"/>
    <property type="match status" value="1"/>
</dbReference>
<sequence length="374" mass="40991">MAFGFETTGDEIVDIFKDQVNGKTSSSQILVLITGPTPGGIGAESALCLARATPKHLILAGRSRQKIHPLIDQVQDIDPRVKTSFIQLDLGSQKSVRQAVEAVKALLAGEDEVDCVILNAAIMACPYGLTEDGIETQFGTNHLGHFLFSNLLLKDDLIRSRVIIVSSSASERMAEYAFQPLTDITYSNGSTYDPMLAYTFSKACSVLYGKRLARLLKQKHHKNIAVFSLNPGSIRTNLQGYMSDDVRSRAIEAARRYNPEFEIPRLKSLQQGCATQLRAALDPALADHSGAYLDDCQVARVGVHEGHEKYMDEVWELSERLVGEEFELSTSAWKEGRRDSAKASSLILPPDITRLPVSPLLRTGGTQKGDGKPS</sequence>
<comment type="similarity">
    <text evidence="1">Belongs to the short-chain dehydrogenases/reductases (SDR) family.</text>
</comment>
<keyword evidence="3" id="KW-0560">Oxidoreductase</keyword>
<dbReference type="Pfam" id="PF00106">
    <property type="entry name" value="adh_short"/>
    <property type="match status" value="1"/>
</dbReference>
<evidence type="ECO:0000313" key="6">
    <source>
        <dbReference type="Proteomes" id="UP000053789"/>
    </source>
</evidence>
<protein>
    <recommendedName>
        <fullName evidence="7">Short-chain dehydrogenase</fullName>
    </recommendedName>
</protein>
<dbReference type="SUPFAM" id="SSF51735">
    <property type="entry name" value="NAD(P)-binding Rossmann-fold domains"/>
    <property type="match status" value="1"/>
</dbReference>
<keyword evidence="2" id="KW-0521">NADP</keyword>
<evidence type="ECO:0000256" key="3">
    <source>
        <dbReference type="ARBA" id="ARBA00023002"/>
    </source>
</evidence>
<evidence type="ECO:0000256" key="4">
    <source>
        <dbReference type="SAM" id="MobiDB-lite"/>
    </source>
</evidence>
<dbReference type="VEuPathDB" id="FungiDB:Z519_05427"/>
<dbReference type="GO" id="GO:0016491">
    <property type="term" value="F:oxidoreductase activity"/>
    <property type="evidence" value="ECO:0007669"/>
    <property type="project" value="UniProtKB-KW"/>
</dbReference>
<accession>A0A0D2EW98</accession>
<evidence type="ECO:0000256" key="1">
    <source>
        <dbReference type="ARBA" id="ARBA00006484"/>
    </source>
</evidence>
<name>A0A0D2EW98_CLAB1</name>
<dbReference type="Gene3D" id="3.40.50.720">
    <property type="entry name" value="NAD(P)-binding Rossmann-like Domain"/>
    <property type="match status" value="1"/>
</dbReference>
<keyword evidence="6" id="KW-1185">Reference proteome</keyword>
<dbReference type="GeneID" id="27698355"/>
<dbReference type="InterPro" id="IPR036291">
    <property type="entry name" value="NAD(P)-bd_dom_sf"/>
</dbReference>
<reference evidence="5" key="1">
    <citation type="submission" date="2015-01" db="EMBL/GenBank/DDBJ databases">
        <title>The Genome Sequence of Cladophialophora bantiana CBS 173.52.</title>
        <authorList>
            <consortium name="The Broad Institute Genomics Platform"/>
            <person name="Cuomo C."/>
            <person name="de Hoog S."/>
            <person name="Gorbushina A."/>
            <person name="Stielow B."/>
            <person name="Teixiera M."/>
            <person name="Abouelleil A."/>
            <person name="Chapman S.B."/>
            <person name="Priest M."/>
            <person name="Young S.K."/>
            <person name="Wortman J."/>
            <person name="Nusbaum C."/>
            <person name="Birren B."/>
        </authorList>
    </citation>
    <scope>NUCLEOTIDE SEQUENCE [LARGE SCALE GENOMIC DNA]</scope>
    <source>
        <strain evidence="5">CBS 173.52</strain>
    </source>
</reference>
<evidence type="ECO:0008006" key="7">
    <source>
        <dbReference type="Google" id="ProtNLM"/>
    </source>
</evidence>
<proteinExistence type="inferred from homology"/>
<gene>
    <name evidence="5" type="ORF">Z519_05427</name>
</gene>
<evidence type="ECO:0000313" key="5">
    <source>
        <dbReference type="EMBL" id="KIW94111.1"/>
    </source>
</evidence>
<dbReference type="Proteomes" id="UP000053789">
    <property type="component" value="Unassembled WGS sequence"/>
</dbReference>